<organism evidence="5 6">
    <name type="scientific">Sorangium atrum</name>
    <dbReference type="NCBI Taxonomy" id="2995308"/>
    <lineage>
        <taxon>Bacteria</taxon>
        <taxon>Pseudomonadati</taxon>
        <taxon>Myxococcota</taxon>
        <taxon>Polyangia</taxon>
        <taxon>Polyangiales</taxon>
        <taxon>Polyangiaceae</taxon>
        <taxon>Sorangium</taxon>
    </lineage>
</organism>
<dbReference type="Pfam" id="PF01344">
    <property type="entry name" value="Kelch_1"/>
    <property type="match status" value="4"/>
</dbReference>
<dbReference type="InterPro" id="IPR037293">
    <property type="entry name" value="Gal_Oxidase_central_sf"/>
</dbReference>
<evidence type="ECO:0000313" key="6">
    <source>
        <dbReference type="Proteomes" id="UP001217485"/>
    </source>
</evidence>
<keyword evidence="1" id="KW-0880">Kelch repeat</keyword>
<accession>A0ABT5BW58</accession>
<protein>
    <submittedName>
        <fullName evidence="5">Kelch repeat-containing protein</fullName>
    </submittedName>
</protein>
<keyword evidence="4" id="KW-0732">Signal</keyword>
<dbReference type="PANTHER" id="PTHR46344:SF27">
    <property type="entry name" value="KELCH REPEAT SUPERFAMILY PROTEIN"/>
    <property type="match status" value="1"/>
</dbReference>
<dbReference type="RefSeq" id="WP_272095180.1">
    <property type="nucleotide sequence ID" value="NZ_JAQNDK010000001.1"/>
</dbReference>
<feature type="compositionally biased region" description="Low complexity" evidence="3">
    <location>
        <begin position="1071"/>
        <end position="1099"/>
    </location>
</feature>
<feature type="compositionally biased region" description="Low complexity" evidence="3">
    <location>
        <begin position="1028"/>
        <end position="1037"/>
    </location>
</feature>
<evidence type="ECO:0000256" key="2">
    <source>
        <dbReference type="ARBA" id="ARBA00022737"/>
    </source>
</evidence>
<name>A0ABT5BW58_9BACT</name>
<feature type="compositionally biased region" description="Gly residues" evidence="3">
    <location>
        <begin position="1100"/>
        <end position="1115"/>
    </location>
</feature>
<dbReference type="EMBL" id="JAQNDK010000001">
    <property type="protein sequence ID" value="MDC0678373.1"/>
    <property type="molecule type" value="Genomic_DNA"/>
</dbReference>
<evidence type="ECO:0000256" key="4">
    <source>
        <dbReference type="SAM" id="SignalP"/>
    </source>
</evidence>
<comment type="caution">
    <text evidence="5">The sequence shown here is derived from an EMBL/GenBank/DDBJ whole genome shotgun (WGS) entry which is preliminary data.</text>
</comment>
<dbReference type="InterPro" id="IPR006652">
    <property type="entry name" value="Kelch_1"/>
</dbReference>
<dbReference type="PANTHER" id="PTHR46344">
    <property type="entry name" value="OS02G0202900 PROTEIN"/>
    <property type="match status" value="1"/>
</dbReference>
<feature type="compositionally biased region" description="Gly residues" evidence="3">
    <location>
        <begin position="922"/>
        <end position="1027"/>
    </location>
</feature>
<dbReference type="Proteomes" id="UP001217485">
    <property type="component" value="Unassembled WGS sequence"/>
</dbReference>
<evidence type="ECO:0000256" key="1">
    <source>
        <dbReference type="ARBA" id="ARBA00022441"/>
    </source>
</evidence>
<dbReference type="SMART" id="SM00612">
    <property type="entry name" value="Kelch"/>
    <property type="match status" value="6"/>
</dbReference>
<dbReference type="Gene3D" id="2.130.10.80">
    <property type="entry name" value="Galactose oxidase/kelch, beta-propeller"/>
    <property type="match status" value="5"/>
</dbReference>
<feature type="region of interest" description="Disordered" evidence="3">
    <location>
        <begin position="922"/>
        <end position="1123"/>
    </location>
</feature>
<dbReference type="SUPFAM" id="SSF117281">
    <property type="entry name" value="Kelch motif"/>
    <property type="match status" value="2"/>
</dbReference>
<feature type="chain" id="PRO_5045800479" evidence="4">
    <location>
        <begin position="26"/>
        <end position="1149"/>
    </location>
</feature>
<gene>
    <name evidence="5" type="ORF">POL72_11575</name>
</gene>
<keyword evidence="2" id="KW-0677">Repeat</keyword>
<feature type="compositionally biased region" description="Gly residues" evidence="3">
    <location>
        <begin position="1038"/>
        <end position="1070"/>
    </location>
</feature>
<dbReference type="InterPro" id="IPR011043">
    <property type="entry name" value="Gal_Oxase/kelch_b-propeller"/>
</dbReference>
<evidence type="ECO:0000256" key="3">
    <source>
        <dbReference type="SAM" id="MobiDB-lite"/>
    </source>
</evidence>
<dbReference type="InterPro" id="IPR015915">
    <property type="entry name" value="Kelch-typ_b-propeller"/>
</dbReference>
<sequence>MRSTWRFGAALTCGIVALPAGVAWAASTPSWEAVPSMITPRAEHSATVLQDGRVLVVGGFTEVDDGSPDAARTAVGLAAVEIYDPATRTWSPAAPLYQGRHGHAAVLLPDGQVLVAGGRIRREQSGTELSSAELYDPTNDTWTKVGYLAKPHPAPSMVLVDGRPVLVGMAWSNSLFIDELNAAVYDPTSRSWTPTALCRESTINPVSATLLHDGRVMSVGSSCSIYDLETRLWTNERRPVLSTSRYRYPDAMTLASGGVLVTGGTLSGPDPAVHAFSQVYFPQEDRWAATSGSYAPASSCGTAPSSSSIRGTRTSLLPSGKVLLTGGLETCGTYTFYGTKALFDEATLAWSSLDLESPATLARAFHSSTRLEDGSVLLAGGYVGATTPTASAVLFHERSPLGAGCATDSDCGSGSCADSVCCDARCDGPCDACAAASGASQDGACTPVTGAACDDADACIAGGVCEAGACVGGAAAPDGTPCSDGDVCSTASACVAGACEGSSLAVCLPADECHEAPACDPAAGCAAPGPALPDGTPCAFPGAEDRWQETARIDASILPGLQTTVLLDETVLVIGGAPVPGRNQTRRVWTRYDPSTGAWAPTATIDGLRSAQTPTLLPDGTVLVIGDSPFVSTDFGPAPTRRFDPATGVWTPAASTVAPRFFHTATLLQDGRVLVAGGDKPGGAGGVLVEVYDPVVDTWTARAPMNVARQNHSATLLQDGRVLVAGGADGYPPESPDHHLTSAETYDPATDTWTPVASMRWARMRHTATLLPDGRVLVAGSWGTESGKTVEIYDPSSDTWTSAAEMTTARRSPGAALFADGRVMMAGNSHDESDGALAAELYDPASDTWALGPALDVMVNDHATALLNDGRVLIAGGNAGSVVAPYQKIDHAWLYVPAQPASRGACQAGACVPGGDGTGGDGAGGGTGGDGGAGGTGTSGDGGGISAGVGGDPTGGGGANSGNGGDPTSGGGGANSGNGGDPTSGGGGANSGGGGANGGNGGDPTSGGGGANGGNGGDPTSGGGGSATGSASANATSGAGGDATSGVGTGAAAGGGGEGGAATGGDGGGASSEVGATSTTTAAGGDDASSAGTGATGAQSSGGGDLPSAGGGGGCHMTPGSQGAPAWLLALGALATARLRRRLARSSRT</sequence>
<keyword evidence="6" id="KW-1185">Reference proteome</keyword>
<evidence type="ECO:0000313" key="5">
    <source>
        <dbReference type="EMBL" id="MDC0678373.1"/>
    </source>
</evidence>
<feature type="signal peptide" evidence="4">
    <location>
        <begin position="1"/>
        <end position="25"/>
    </location>
</feature>
<dbReference type="SUPFAM" id="SSF50965">
    <property type="entry name" value="Galactose oxidase, central domain"/>
    <property type="match status" value="1"/>
</dbReference>
<proteinExistence type="predicted"/>
<reference evidence="5 6" key="1">
    <citation type="submission" date="2023-01" db="EMBL/GenBank/DDBJ databases">
        <title>Minimal conservation of predation-associated metabolite biosynthetic gene clusters underscores biosynthetic potential of Myxococcota including descriptions for ten novel species: Archangium lansinium sp. nov., Myxococcus landrumus sp. nov., Nannocystis bai.</title>
        <authorList>
            <person name="Ahearne A."/>
            <person name="Stevens C."/>
            <person name="Dowd S."/>
        </authorList>
    </citation>
    <scope>NUCLEOTIDE SEQUENCE [LARGE SCALE GENOMIC DNA]</scope>
    <source>
        <strain evidence="5 6">WIWO2</strain>
    </source>
</reference>